<dbReference type="InterPro" id="IPR001017">
    <property type="entry name" value="DH_E1"/>
</dbReference>
<dbReference type="SUPFAM" id="SSF52922">
    <property type="entry name" value="TK C-terminal domain-like"/>
    <property type="match status" value="1"/>
</dbReference>
<dbReference type="InterPro" id="IPR005475">
    <property type="entry name" value="Transketolase-like_Pyr-bd"/>
</dbReference>
<proteinExistence type="predicted"/>
<dbReference type="Pfam" id="PF02780">
    <property type="entry name" value="Transketolase_C"/>
    <property type="match status" value="1"/>
</dbReference>
<dbReference type="Pfam" id="PF00676">
    <property type="entry name" value="E1_dh"/>
    <property type="match status" value="1"/>
</dbReference>
<sequence>AKAPVIFHIQDNEYAISTHKSEQTADSVYTMTAGFKNLSRYDVDGTNFFETNLAFKQAVERARRGKGPSLIVSNVVRLLPHSSSDDQRKYRTPKALEEDRKRDPLTILEDQCIREKLISAKEIEKIRTEVKAQVDADTEWAEGQEHPDGDTALDHIYSGDMPMNEPSFDAVADKVVIVDAINHALKEEMARNDKMVIYGQDIADPKGGVFTATKGLSDEFGIDRVFNSPLAESSIVGTAVGMAVAGYKPVVEIQFGDYIWTAMMQLRNEVSTLRYRSNNAWKCPLVVRVPVGGYIHGALYHSQSIDGYFIHMPGIYLAYPSNAADAKGLLKMACRMDDPVIYMEHKGLYRQGYAATEEPGEDYALPFGKGRIVCQGNELTIVTWGAMVQKSIEGIKSLALADGVVEIIDLRTLNPLDLDMIEASLEKTGKVLVVYEDNLTNGPGAEISALIADRFFELLDGPVRRVAAKDSPVPFNWFLEEKILPQTEDVSIAIQELLEY</sequence>
<dbReference type="Gene3D" id="3.40.50.970">
    <property type="match status" value="2"/>
</dbReference>
<keyword evidence="3" id="KW-0786">Thiamine pyrophosphate</keyword>
<accession>A0A382BJC2</accession>
<dbReference type="InterPro" id="IPR033248">
    <property type="entry name" value="Transketolase_C"/>
</dbReference>
<protein>
    <recommendedName>
        <fullName evidence="4">Transketolase-like pyrimidine-binding domain-containing protein</fullName>
    </recommendedName>
</protein>
<dbReference type="CDD" id="cd07036">
    <property type="entry name" value="TPP_PYR_E1-PDHc-beta_like"/>
    <property type="match status" value="1"/>
</dbReference>
<organism evidence="5">
    <name type="scientific">marine metagenome</name>
    <dbReference type="NCBI Taxonomy" id="408172"/>
    <lineage>
        <taxon>unclassified sequences</taxon>
        <taxon>metagenomes</taxon>
        <taxon>ecological metagenomes</taxon>
    </lineage>
</organism>
<dbReference type="EMBL" id="UINC01029980">
    <property type="protein sequence ID" value="SVB13631.1"/>
    <property type="molecule type" value="Genomic_DNA"/>
</dbReference>
<dbReference type="FunFam" id="3.40.50.970:FF:000001">
    <property type="entry name" value="Pyruvate dehydrogenase E1 beta subunit"/>
    <property type="match status" value="1"/>
</dbReference>
<dbReference type="InterPro" id="IPR009014">
    <property type="entry name" value="Transketo_C/PFOR_II"/>
</dbReference>
<dbReference type="PANTHER" id="PTHR43257">
    <property type="entry name" value="PYRUVATE DEHYDROGENASE E1 COMPONENT BETA SUBUNIT"/>
    <property type="match status" value="1"/>
</dbReference>
<feature type="domain" description="Transketolase-like pyrimidine-binding" evidence="4">
    <location>
        <begin position="175"/>
        <end position="351"/>
    </location>
</feature>
<evidence type="ECO:0000313" key="5">
    <source>
        <dbReference type="EMBL" id="SVB13631.1"/>
    </source>
</evidence>
<dbReference type="Gene3D" id="3.40.50.920">
    <property type="match status" value="1"/>
</dbReference>
<dbReference type="AlphaFoldDB" id="A0A382BJC2"/>
<dbReference type="InterPro" id="IPR029061">
    <property type="entry name" value="THDP-binding"/>
</dbReference>
<evidence type="ECO:0000256" key="1">
    <source>
        <dbReference type="ARBA" id="ARBA00001964"/>
    </source>
</evidence>
<comment type="cofactor">
    <cofactor evidence="1">
        <name>thiamine diphosphate</name>
        <dbReference type="ChEBI" id="CHEBI:58937"/>
    </cofactor>
</comment>
<dbReference type="SUPFAM" id="SSF52518">
    <property type="entry name" value="Thiamin diphosphate-binding fold (THDP-binding)"/>
    <property type="match status" value="2"/>
</dbReference>
<dbReference type="PANTHER" id="PTHR43257:SF2">
    <property type="entry name" value="PYRUVATE DEHYDROGENASE E1 COMPONENT SUBUNIT BETA"/>
    <property type="match status" value="1"/>
</dbReference>
<gene>
    <name evidence="5" type="ORF">METZ01_LOCUS166485</name>
</gene>
<evidence type="ECO:0000256" key="2">
    <source>
        <dbReference type="ARBA" id="ARBA00023002"/>
    </source>
</evidence>
<evidence type="ECO:0000256" key="3">
    <source>
        <dbReference type="ARBA" id="ARBA00023052"/>
    </source>
</evidence>
<dbReference type="GO" id="GO:0016624">
    <property type="term" value="F:oxidoreductase activity, acting on the aldehyde or oxo group of donors, disulfide as acceptor"/>
    <property type="evidence" value="ECO:0007669"/>
    <property type="project" value="InterPro"/>
</dbReference>
<evidence type="ECO:0000259" key="4">
    <source>
        <dbReference type="SMART" id="SM00861"/>
    </source>
</evidence>
<reference evidence="5" key="1">
    <citation type="submission" date="2018-05" db="EMBL/GenBank/DDBJ databases">
        <authorList>
            <person name="Lanie J.A."/>
            <person name="Ng W.-L."/>
            <person name="Kazmierczak K.M."/>
            <person name="Andrzejewski T.M."/>
            <person name="Davidsen T.M."/>
            <person name="Wayne K.J."/>
            <person name="Tettelin H."/>
            <person name="Glass J.I."/>
            <person name="Rusch D."/>
            <person name="Podicherti R."/>
            <person name="Tsui H.-C.T."/>
            <person name="Winkler M.E."/>
        </authorList>
    </citation>
    <scope>NUCLEOTIDE SEQUENCE</scope>
</reference>
<feature type="non-terminal residue" evidence="5">
    <location>
        <position position="1"/>
    </location>
</feature>
<name>A0A382BJC2_9ZZZZ</name>
<keyword evidence="2" id="KW-0560">Oxidoreductase</keyword>
<dbReference type="Pfam" id="PF02779">
    <property type="entry name" value="Transket_pyr"/>
    <property type="match status" value="1"/>
</dbReference>
<dbReference type="SMART" id="SM00861">
    <property type="entry name" value="Transket_pyr"/>
    <property type="match status" value="1"/>
</dbReference>